<dbReference type="InterPro" id="IPR010071">
    <property type="entry name" value="AA_adenyl_dom"/>
</dbReference>
<dbReference type="Gene3D" id="3.30.559.10">
    <property type="entry name" value="Chloramphenicol acetyltransferase-like domain"/>
    <property type="match status" value="2"/>
</dbReference>
<evidence type="ECO:0000259" key="5">
    <source>
        <dbReference type="PROSITE" id="PS50075"/>
    </source>
</evidence>
<dbReference type="EMBL" id="PYHS01000044">
    <property type="protein sequence ID" value="PSR57511.1"/>
    <property type="molecule type" value="Genomic_DNA"/>
</dbReference>
<dbReference type="InterPro" id="IPR009081">
    <property type="entry name" value="PP-bd_ACP"/>
</dbReference>
<dbReference type="PANTHER" id="PTHR45527:SF1">
    <property type="entry name" value="FATTY ACID SYNTHASE"/>
    <property type="match status" value="1"/>
</dbReference>
<proteinExistence type="inferred from homology"/>
<dbReference type="PROSITE" id="PS00455">
    <property type="entry name" value="AMP_BINDING"/>
    <property type="match status" value="1"/>
</dbReference>
<protein>
    <submittedName>
        <fullName evidence="6">Non-ribosomal peptide synthetase</fullName>
    </submittedName>
</protein>
<dbReference type="FunFam" id="1.10.1200.10:FF:000005">
    <property type="entry name" value="Nonribosomal peptide synthetase 1"/>
    <property type="match status" value="1"/>
</dbReference>
<keyword evidence="3" id="KW-0596">Phosphopantetheine</keyword>
<dbReference type="InterPro" id="IPR000873">
    <property type="entry name" value="AMP-dep_synth/lig_dom"/>
</dbReference>
<dbReference type="FunFam" id="3.40.50.12780:FF:000012">
    <property type="entry name" value="Non-ribosomal peptide synthetase"/>
    <property type="match status" value="1"/>
</dbReference>
<dbReference type="RefSeq" id="WP_146165405.1">
    <property type="nucleotide sequence ID" value="NZ_PYHS01000044.1"/>
</dbReference>
<evidence type="ECO:0000256" key="3">
    <source>
        <dbReference type="ARBA" id="ARBA00022450"/>
    </source>
</evidence>
<evidence type="ECO:0000256" key="4">
    <source>
        <dbReference type="ARBA" id="ARBA00022553"/>
    </source>
</evidence>
<dbReference type="NCBIfam" id="TIGR01733">
    <property type="entry name" value="AA-adenyl-dom"/>
    <property type="match status" value="1"/>
</dbReference>
<sequence>PHSPITTELEYWEHTLAGMPEHLELPTDRPYPPTTDHHGASLKVEWPAELQQQINRTAREHNATGFMVIQAAIAVLLSTISASPDVAIGFAVAGRDDPALDELVGFFVNTLVLRVDLTGDPTFTELLTQVRTRSLEAFEYQHVPFEVLVERLNPARSLVHHPLVQVLLAWQNFAENNESTAGLQLENLDVTSLPLDTHSARMDLAFSLGERFTDTGDSAGLTGTVEFRTDIFDATTIETLIQRLERTLIAITSDPGRSLSSVDLLDQTEHTRLDEIGNRAVLHTHTRSAMSVPALFAEQVARTPNATALSCGARSWTYLQLEQAANRLSHLLSDHGVGSGCVVGLLMQRTAQAITAIAAVLETGAAYLPIDPEHPRARIEFMLTDATSVAVITTSDLAGRLDGIDIPIIDINDPTLESQPSTALPAPRPDTIAYLIYTSGTTGIPKGVATTHHNITQLLTTLNTGPTPASKQVWAQCHSLAFDVSVWEIWSPLLHGGRLVVIPDSITLSPGDFHDLLAAEHVTVLTQTPTAAAMLTPEGLEPLTLILGGERCPAQVIDRWAPTHTVINGYGPTETTMCVSLTAPLAPGSGTPPIGSPVPGAALFVLDRWLRPVPVGVTGELYVAGDGVSCGYWRRGALTATRFVACPYAAPGARMYRTGDLVRWGNDGQLHYVDRADEQVKIRGYRIECGEIRTALTQLDGIEQAAVIAREDHPGDKRLVAYITGTANPATIRTQLAEHLPTYMIPAAVMAVAALPLTVNGKLDIRALPAPEYTAGGYRAPSTPVEEILTTLYARILGLDHIGVDDSFFDLGGDSLSAMRLIAAINTTLDTDLSVRTVFDTPTVARLALGIDGAGSSRAPRLVPVERPERVPLSYAQQRLWFIDQLQGRSPVYNMPIAFRISGELDIEALDAALDDVLARHESLRTIFPDTDGVPFQQVLPTRPGMWRRDGPAAIPLPEQDIDDALAELAGYRFDLSTEIPIRAHIYSIGPEQHIVAIVLHH</sequence>
<dbReference type="Pfam" id="PF13193">
    <property type="entry name" value="AMP-binding_C"/>
    <property type="match status" value="1"/>
</dbReference>
<dbReference type="Proteomes" id="UP000241647">
    <property type="component" value="Unassembled WGS sequence"/>
</dbReference>
<dbReference type="FunFam" id="3.30.300.30:FF:000010">
    <property type="entry name" value="Enterobactin synthetase component F"/>
    <property type="match status" value="1"/>
</dbReference>
<keyword evidence="4" id="KW-0597">Phosphoprotein</keyword>
<dbReference type="InterPro" id="IPR025110">
    <property type="entry name" value="AMP-bd_C"/>
</dbReference>
<dbReference type="InterPro" id="IPR045851">
    <property type="entry name" value="AMP-bd_C_sf"/>
</dbReference>
<dbReference type="SUPFAM" id="SSF52777">
    <property type="entry name" value="CoA-dependent acyltransferases"/>
    <property type="match status" value="2"/>
</dbReference>
<dbReference type="FunFam" id="2.30.38.10:FF:000001">
    <property type="entry name" value="Non-ribosomal peptide synthetase PvdI"/>
    <property type="match status" value="1"/>
</dbReference>
<dbReference type="SMART" id="SM01294">
    <property type="entry name" value="PKS_PP_betabranch"/>
    <property type="match status" value="1"/>
</dbReference>
<dbReference type="PROSITE" id="PS00012">
    <property type="entry name" value="PHOSPHOPANTETHEINE"/>
    <property type="match status" value="1"/>
</dbReference>
<organism evidence="6 7">
    <name type="scientific">Nocardia nova</name>
    <dbReference type="NCBI Taxonomy" id="37330"/>
    <lineage>
        <taxon>Bacteria</taxon>
        <taxon>Bacillati</taxon>
        <taxon>Actinomycetota</taxon>
        <taxon>Actinomycetes</taxon>
        <taxon>Mycobacteriales</taxon>
        <taxon>Nocardiaceae</taxon>
        <taxon>Nocardia</taxon>
    </lineage>
</organism>
<dbReference type="InterPro" id="IPR023213">
    <property type="entry name" value="CAT-like_dom_sf"/>
</dbReference>
<dbReference type="AlphaFoldDB" id="A0A2T2YPT0"/>
<dbReference type="SUPFAM" id="SSF56801">
    <property type="entry name" value="Acetyl-CoA synthetase-like"/>
    <property type="match status" value="1"/>
</dbReference>
<dbReference type="PANTHER" id="PTHR45527">
    <property type="entry name" value="NONRIBOSOMAL PEPTIDE SYNTHETASE"/>
    <property type="match status" value="1"/>
</dbReference>
<comment type="cofactor">
    <cofactor evidence="1">
        <name>pantetheine 4'-phosphate</name>
        <dbReference type="ChEBI" id="CHEBI:47942"/>
    </cofactor>
</comment>
<gene>
    <name evidence="6" type="ORF">C8259_34625</name>
</gene>
<dbReference type="Gene3D" id="1.10.1200.10">
    <property type="entry name" value="ACP-like"/>
    <property type="match status" value="1"/>
</dbReference>
<dbReference type="InterPro" id="IPR020845">
    <property type="entry name" value="AMP-binding_CS"/>
</dbReference>
<dbReference type="Gene3D" id="3.40.50.980">
    <property type="match status" value="2"/>
</dbReference>
<dbReference type="InterPro" id="IPR020806">
    <property type="entry name" value="PKS_PP-bd"/>
</dbReference>
<evidence type="ECO:0000313" key="6">
    <source>
        <dbReference type="EMBL" id="PSR57511.1"/>
    </source>
</evidence>
<dbReference type="SUPFAM" id="SSF47336">
    <property type="entry name" value="ACP-like"/>
    <property type="match status" value="1"/>
</dbReference>
<dbReference type="GO" id="GO:0003824">
    <property type="term" value="F:catalytic activity"/>
    <property type="evidence" value="ECO:0007669"/>
    <property type="project" value="InterPro"/>
</dbReference>
<evidence type="ECO:0000256" key="2">
    <source>
        <dbReference type="ARBA" id="ARBA00006432"/>
    </source>
</evidence>
<accession>A0A2T2YPT0</accession>
<feature type="non-terminal residue" evidence="6">
    <location>
        <position position="1002"/>
    </location>
</feature>
<dbReference type="SMART" id="SM00823">
    <property type="entry name" value="PKS_PP"/>
    <property type="match status" value="1"/>
</dbReference>
<dbReference type="GO" id="GO:0005737">
    <property type="term" value="C:cytoplasm"/>
    <property type="evidence" value="ECO:0007669"/>
    <property type="project" value="TreeGrafter"/>
</dbReference>
<feature type="non-terminal residue" evidence="6">
    <location>
        <position position="1"/>
    </location>
</feature>
<name>A0A2T2YPT0_9NOCA</name>
<comment type="similarity">
    <text evidence="2">Belongs to the ATP-dependent AMP-binding enzyme family.</text>
</comment>
<reference evidence="6 7" key="1">
    <citation type="submission" date="2018-02" db="EMBL/GenBank/DDBJ databases">
        <title>8 Nocardia nova and 1 Nocardia cyriacigeorgica strain used for evolution to TMP-SMX.</title>
        <authorList>
            <person name="Mehta H."/>
            <person name="Weng J."/>
            <person name="Shamoo Y."/>
        </authorList>
    </citation>
    <scope>NUCLEOTIDE SEQUENCE [LARGE SCALE GENOMIC DNA]</scope>
    <source>
        <strain evidence="6 7">ATCC 33727</strain>
    </source>
</reference>
<dbReference type="Pfam" id="PF00501">
    <property type="entry name" value="AMP-binding"/>
    <property type="match status" value="1"/>
</dbReference>
<dbReference type="GO" id="GO:0008610">
    <property type="term" value="P:lipid biosynthetic process"/>
    <property type="evidence" value="ECO:0007669"/>
    <property type="project" value="UniProtKB-ARBA"/>
</dbReference>
<feature type="domain" description="Carrier" evidence="5">
    <location>
        <begin position="780"/>
        <end position="855"/>
    </location>
</feature>
<dbReference type="GO" id="GO:0044550">
    <property type="term" value="P:secondary metabolite biosynthetic process"/>
    <property type="evidence" value="ECO:0007669"/>
    <property type="project" value="UniProtKB-ARBA"/>
</dbReference>
<dbReference type="UniPathway" id="UPA00011"/>
<evidence type="ECO:0000256" key="1">
    <source>
        <dbReference type="ARBA" id="ARBA00001957"/>
    </source>
</evidence>
<dbReference type="Pfam" id="PF00550">
    <property type="entry name" value="PP-binding"/>
    <property type="match status" value="1"/>
</dbReference>
<dbReference type="Gene3D" id="3.30.300.30">
    <property type="match status" value="1"/>
</dbReference>
<dbReference type="Pfam" id="PF00668">
    <property type="entry name" value="Condensation"/>
    <property type="match status" value="2"/>
</dbReference>
<dbReference type="Gene3D" id="2.30.38.10">
    <property type="entry name" value="Luciferase, Domain 3"/>
    <property type="match status" value="1"/>
</dbReference>
<dbReference type="InterPro" id="IPR036736">
    <property type="entry name" value="ACP-like_sf"/>
</dbReference>
<dbReference type="Gene3D" id="3.30.559.30">
    <property type="entry name" value="Nonribosomal peptide synthetase, condensation domain"/>
    <property type="match status" value="1"/>
</dbReference>
<comment type="caution">
    <text evidence="6">The sequence shown here is derived from an EMBL/GenBank/DDBJ whole genome shotgun (WGS) entry which is preliminary data.</text>
</comment>
<dbReference type="InterPro" id="IPR006162">
    <property type="entry name" value="Ppantetheine_attach_site"/>
</dbReference>
<dbReference type="GO" id="GO:0031177">
    <property type="term" value="F:phosphopantetheine binding"/>
    <property type="evidence" value="ECO:0007669"/>
    <property type="project" value="InterPro"/>
</dbReference>
<evidence type="ECO:0000313" key="7">
    <source>
        <dbReference type="Proteomes" id="UP000241647"/>
    </source>
</evidence>
<dbReference type="PROSITE" id="PS50075">
    <property type="entry name" value="CARRIER"/>
    <property type="match status" value="1"/>
</dbReference>
<dbReference type="InterPro" id="IPR001242">
    <property type="entry name" value="Condensation_dom"/>
</dbReference>
<dbReference type="FunFam" id="3.40.50.980:FF:000001">
    <property type="entry name" value="Non-ribosomal peptide synthetase"/>
    <property type="match status" value="1"/>
</dbReference>
<dbReference type="GO" id="GO:0043041">
    <property type="term" value="P:amino acid activation for nonribosomal peptide biosynthetic process"/>
    <property type="evidence" value="ECO:0007669"/>
    <property type="project" value="TreeGrafter"/>
</dbReference>